<evidence type="ECO:0000313" key="3">
    <source>
        <dbReference type="Proteomes" id="UP001054821"/>
    </source>
</evidence>
<evidence type="ECO:0000259" key="1">
    <source>
        <dbReference type="PROSITE" id="PS50878"/>
    </source>
</evidence>
<evidence type="ECO:0000313" key="2">
    <source>
        <dbReference type="EMBL" id="KAI5335631.1"/>
    </source>
</evidence>
<dbReference type="PANTHER" id="PTHR37984:SF5">
    <property type="entry name" value="PROTEIN NYNRIN-LIKE"/>
    <property type="match status" value="1"/>
</dbReference>
<comment type="caution">
    <text evidence="2">The sequence shown here is derived from an EMBL/GenBank/DDBJ whole genome shotgun (WGS) entry which is preliminary data.</text>
</comment>
<reference evidence="2 3" key="1">
    <citation type="journal article" date="2022" name="G3 (Bethesda)">
        <title>Whole-genome sequence and methylome profiling of the almond [Prunus dulcis (Mill.) D.A. Webb] cultivar 'Nonpareil'.</title>
        <authorList>
            <person name="D'Amico-Willman K.M."/>
            <person name="Ouma W.Z."/>
            <person name="Meulia T."/>
            <person name="Sideli G.M."/>
            <person name="Gradziel T.M."/>
            <person name="Fresnedo-Ramirez J."/>
        </authorList>
    </citation>
    <scope>NUCLEOTIDE SEQUENCE [LARGE SCALE GENOMIC DNA]</scope>
    <source>
        <strain evidence="2">Clone GOH B32 T37-40</strain>
    </source>
</reference>
<organism evidence="2 3">
    <name type="scientific">Prunus dulcis</name>
    <name type="common">Almond</name>
    <name type="synonym">Amygdalus dulcis</name>
    <dbReference type="NCBI Taxonomy" id="3755"/>
    <lineage>
        <taxon>Eukaryota</taxon>
        <taxon>Viridiplantae</taxon>
        <taxon>Streptophyta</taxon>
        <taxon>Embryophyta</taxon>
        <taxon>Tracheophyta</taxon>
        <taxon>Spermatophyta</taxon>
        <taxon>Magnoliopsida</taxon>
        <taxon>eudicotyledons</taxon>
        <taxon>Gunneridae</taxon>
        <taxon>Pentapetalae</taxon>
        <taxon>rosids</taxon>
        <taxon>fabids</taxon>
        <taxon>Rosales</taxon>
        <taxon>Rosaceae</taxon>
        <taxon>Amygdaloideae</taxon>
        <taxon>Amygdaleae</taxon>
        <taxon>Prunus</taxon>
    </lineage>
</organism>
<dbReference type="InterPro" id="IPR000477">
    <property type="entry name" value="RT_dom"/>
</dbReference>
<accession>A0AAD4Z7N7</accession>
<dbReference type="PROSITE" id="PS50878">
    <property type="entry name" value="RT_POL"/>
    <property type="match status" value="1"/>
</dbReference>
<name>A0AAD4Z7N7_PRUDU</name>
<dbReference type="AlphaFoldDB" id="A0AAD4Z7N7"/>
<dbReference type="InterPro" id="IPR043128">
    <property type="entry name" value="Rev_trsase/Diguanyl_cyclase"/>
</dbReference>
<proteinExistence type="predicted"/>
<dbReference type="InterPro" id="IPR050951">
    <property type="entry name" value="Retrovirus_Pol_polyprotein"/>
</dbReference>
<keyword evidence="3" id="KW-1185">Reference proteome</keyword>
<dbReference type="Gene3D" id="3.30.70.270">
    <property type="match status" value="2"/>
</dbReference>
<protein>
    <recommendedName>
        <fullName evidence="1">Reverse transcriptase domain-containing protein</fullName>
    </recommendedName>
</protein>
<feature type="domain" description="Reverse transcriptase" evidence="1">
    <location>
        <begin position="1"/>
        <end position="55"/>
    </location>
</feature>
<dbReference type="SUPFAM" id="SSF56672">
    <property type="entry name" value="DNA/RNA polymerases"/>
    <property type="match status" value="1"/>
</dbReference>
<dbReference type="EMBL" id="JAJFAZ020000004">
    <property type="protein sequence ID" value="KAI5335631.1"/>
    <property type="molecule type" value="Genomic_DNA"/>
</dbReference>
<dbReference type="InterPro" id="IPR043502">
    <property type="entry name" value="DNA/RNA_pol_sf"/>
</dbReference>
<dbReference type="PANTHER" id="PTHR37984">
    <property type="entry name" value="PROTEIN CBG26694"/>
    <property type="match status" value="1"/>
</dbReference>
<sequence length="128" mass="14755">MKVYVDNMLVKAPQRANHIKKFVEAFSLLLKYNMKLNLNKCTFGVSSSRILGYLVAQRGIKAHPNQIKDILNMKSLTIIKKIQSLTGRIAALNRFLSRSTNKCRPFIKALKKGQKDKWHDEYKVAFET</sequence>
<gene>
    <name evidence="2" type="ORF">L3X38_025764</name>
</gene>
<dbReference type="Proteomes" id="UP001054821">
    <property type="component" value="Chromosome 4"/>
</dbReference>